<evidence type="ECO:0000313" key="6">
    <source>
        <dbReference type="EMBL" id="CAB4936391.1"/>
    </source>
</evidence>
<dbReference type="EMBL" id="CAFBOC010000009">
    <property type="protein sequence ID" value="CAB4977815.1"/>
    <property type="molecule type" value="Genomic_DNA"/>
</dbReference>
<dbReference type="EMBL" id="CAFABH010000009">
    <property type="protein sequence ID" value="CAB4827139.1"/>
    <property type="molecule type" value="Genomic_DNA"/>
</dbReference>
<dbReference type="EMBL" id="CAEZYM010000001">
    <property type="protein sequence ID" value="CAB4714109.1"/>
    <property type="molecule type" value="Genomic_DNA"/>
</dbReference>
<proteinExistence type="predicted"/>
<dbReference type="EMBL" id="CAFBQX010000006">
    <property type="protein sequence ID" value="CAB5074017.1"/>
    <property type="molecule type" value="Genomic_DNA"/>
</dbReference>
<protein>
    <submittedName>
        <fullName evidence="7">Unannotated protein</fullName>
    </submittedName>
</protein>
<dbReference type="GO" id="GO:0006418">
    <property type="term" value="P:tRNA aminoacylation for protein translation"/>
    <property type="evidence" value="ECO:0007669"/>
    <property type="project" value="InterPro"/>
</dbReference>
<dbReference type="GO" id="GO:0005524">
    <property type="term" value="F:ATP binding"/>
    <property type="evidence" value="ECO:0007669"/>
    <property type="project" value="InterPro"/>
</dbReference>
<evidence type="ECO:0000313" key="3">
    <source>
        <dbReference type="EMBL" id="CAB4788100.1"/>
    </source>
</evidence>
<dbReference type="InterPro" id="IPR029044">
    <property type="entry name" value="Nucleotide-diphossugar_trans"/>
</dbReference>
<gene>
    <name evidence="2" type="ORF">UFOPK2718_00015</name>
    <name evidence="3" type="ORF">UFOPK2936_01443</name>
    <name evidence="4" type="ORF">UFOPK3174_00683</name>
    <name evidence="5" type="ORF">UFOPK3328_00220</name>
    <name evidence="6" type="ORF">UFOPK3779_00221</name>
    <name evidence="7" type="ORF">UFOPK3913_00921</name>
    <name evidence="1" type="ORF">UFOPK4107_01309</name>
    <name evidence="8" type="ORF">UFOPK4403_01021</name>
</gene>
<dbReference type="EMBL" id="CAEZZW010000009">
    <property type="protein sequence ID" value="CAB4788100.1"/>
    <property type="molecule type" value="Genomic_DNA"/>
</dbReference>
<evidence type="ECO:0000313" key="7">
    <source>
        <dbReference type="EMBL" id="CAB4977815.1"/>
    </source>
</evidence>
<evidence type="ECO:0000313" key="8">
    <source>
        <dbReference type="EMBL" id="CAB5074017.1"/>
    </source>
</evidence>
<dbReference type="SUPFAM" id="SSF53448">
    <property type="entry name" value="Nucleotide-diphospho-sugar transferases"/>
    <property type="match status" value="1"/>
</dbReference>
<evidence type="ECO:0000313" key="4">
    <source>
        <dbReference type="EMBL" id="CAB4827139.1"/>
    </source>
</evidence>
<evidence type="ECO:0000313" key="1">
    <source>
        <dbReference type="EMBL" id="CAB4343867.1"/>
    </source>
</evidence>
<dbReference type="EMBL" id="CAFBNH010000001">
    <property type="protein sequence ID" value="CAB4936391.1"/>
    <property type="molecule type" value="Genomic_DNA"/>
</dbReference>
<sequence length="294" mass="33350">MNAPEEIWNLGKAREQARAAKDFARADQLRDEIESLGWEIIDVSGTFEIKKKRAYIDYESSRAIKPIECGEFAFAMIVSGFQEDALETIESVRKFTSAPMVILCLGDIGPIEKACDANTTVIHLLTECGWAEAANALMSNVKVRFLILMDPSTRFTGDAFSLIRRELLNGEFAAVGWRGGLINLDDEWRSVDDKGAGEVDVLFSYFLAFDREAALAAGAFNQRATYYRNADIEFSLRLRHSQGRLLQMDLPLEQGRHHGYHDTDEQTREVQSKKNYDRILERFRGKNAILSPRR</sequence>
<evidence type="ECO:0000313" key="5">
    <source>
        <dbReference type="EMBL" id="CAB4856565.1"/>
    </source>
</evidence>
<dbReference type="InterPro" id="IPR009080">
    <property type="entry name" value="tRNAsynth_Ia_anticodon-bd"/>
</dbReference>
<accession>A0A6J7MDG3</accession>
<reference evidence="7" key="1">
    <citation type="submission" date="2020-05" db="EMBL/GenBank/DDBJ databases">
        <authorList>
            <person name="Chiriac C."/>
            <person name="Salcher M."/>
            <person name="Ghai R."/>
            <person name="Kavagutti S V."/>
        </authorList>
    </citation>
    <scope>NUCLEOTIDE SEQUENCE</scope>
</reference>
<dbReference type="Gene3D" id="1.20.120.1910">
    <property type="entry name" value="Cysteine-tRNA ligase, C-terminal anti-codon recognition domain"/>
    <property type="match status" value="1"/>
</dbReference>
<organism evidence="7">
    <name type="scientific">freshwater metagenome</name>
    <dbReference type="NCBI Taxonomy" id="449393"/>
    <lineage>
        <taxon>unclassified sequences</taxon>
        <taxon>metagenomes</taxon>
        <taxon>ecological metagenomes</taxon>
    </lineage>
</organism>
<evidence type="ECO:0000313" key="2">
    <source>
        <dbReference type="EMBL" id="CAB4714109.1"/>
    </source>
</evidence>
<name>A0A6J7MDG3_9ZZZZ</name>
<dbReference type="AlphaFoldDB" id="A0A6J7MDG3"/>
<dbReference type="EMBL" id="CAESAE010000008">
    <property type="protein sequence ID" value="CAB4343867.1"/>
    <property type="molecule type" value="Genomic_DNA"/>
</dbReference>
<dbReference type="GO" id="GO:0004812">
    <property type="term" value="F:aminoacyl-tRNA ligase activity"/>
    <property type="evidence" value="ECO:0007669"/>
    <property type="project" value="InterPro"/>
</dbReference>
<dbReference type="EMBL" id="CAFBLD010000001">
    <property type="protein sequence ID" value="CAB4856565.1"/>
    <property type="molecule type" value="Genomic_DNA"/>
</dbReference>
<dbReference type="Gene3D" id="3.90.550.10">
    <property type="entry name" value="Spore Coat Polysaccharide Biosynthesis Protein SpsA, Chain A"/>
    <property type="match status" value="1"/>
</dbReference>
<dbReference type="SUPFAM" id="SSF47323">
    <property type="entry name" value="Anticodon-binding domain of a subclass of class I aminoacyl-tRNA synthetases"/>
    <property type="match status" value="1"/>
</dbReference>